<name>A0A1E8FCH2_9ALTE</name>
<dbReference type="InterPro" id="IPR053138">
    <property type="entry name" value="N-alpha-Ac-DABA_deacetylase"/>
</dbReference>
<comment type="caution">
    <text evidence="7">The sequence shown here is derived from an EMBL/GenBank/DDBJ whole genome shotgun (WGS) entry which is preliminary data.</text>
</comment>
<dbReference type="EMBL" id="MJIC01000015">
    <property type="protein sequence ID" value="OFI33605.1"/>
    <property type="molecule type" value="Genomic_DNA"/>
</dbReference>
<dbReference type="STRING" id="1856405.BFC17_03500"/>
<feature type="signal peptide" evidence="5">
    <location>
        <begin position="1"/>
        <end position="24"/>
    </location>
</feature>
<dbReference type="PANTHER" id="PTHR37326">
    <property type="entry name" value="BLL3975 PROTEIN"/>
    <property type="match status" value="1"/>
</dbReference>
<keyword evidence="4" id="KW-0862">Zinc</keyword>
<dbReference type="CDD" id="cd06254">
    <property type="entry name" value="M14_ASTE_ASPA-like"/>
    <property type="match status" value="1"/>
</dbReference>
<feature type="domain" description="Succinylglutamate desuccinylase/Aspartoacylase catalytic" evidence="6">
    <location>
        <begin position="65"/>
        <end position="254"/>
    </location>
</feature>
<keyword evidence="2" id="KW-0479">Metal-binding</keyword>
<dbReference type="GO" id="GO:0016788">
    <property type="term" value="F:hydrolase activity, acting on ester bonds"/>
    <property type="evidence" value="ECO:0007669"/>
    <property type="project" value="InterPro"/>
</dbReference>
<evidence type="ECO:0000256" key="5">
    <source>
        <dbReference type="SAM" id="SignalP"/>
    </source>
</evidence>
<dbReference type="AlphaFoldDB" id="A0A1E8FCH2"/>
<comment type="cofactor">
    <cofactor evidence="1">
        <name>Zn(2+)</name>
        <dbReference type="ChEBI" id="CHEBI:29105"/>
    </cofactor>
</comment>
<dbReference type="GO" id="GO:0046872">
    <property type="term" value="F:metal ion binding"/>
    <property type="evidence" value="ECO:0007669"/>
    <property type="project" value="UniProtKB-KW"/>
</dbReference>
<dbReference type="Proteomes" id="UP000176037">
    <property type="component" value="Unassembled WGS sequence"/>
</dbReference>
<proteinExistence type="predicted"/>
<dbReference type="InterPro" id="IPR043795">
    <property type="entry name" value="N-alpha-Ac-DABA-like"/>
</dbReference>
<keyword evidence="8" id="KW-1185">Reference proteome</keyword>
<keyword evidence="5" id="KW-0732">Signal</keyword>
<evidence type="ECO:0000256" key="3">
    <source>
        <dbReference type="ARBA" id="ARBA00022801"/>
    </source>
</evidence>
<dbReference type="Gene3D" id="3.40.630.10">
    <property type="entry name" value="Zn peptidases"/>
    <property type="match status" value="1"/>
</dbReference>
<dbReference type="InterPro" id="IPR055438">
    <property type="entry name" value="AstE_AspA_cat"/>
</dbReference>
<dbReference type="Pfam" id="PF24827">
    <property type="entry name" value="AstE_AspA_cat"/>
    <property type="match status" value="1"/>
</dbReference>
<dbReference type="SUPFAM" id="SSF53187">
    <property type="entry name" value="Zn-dependent exopeptidases"/>
    <property type="match status" value="1"/>
</dbReference>
<evidence type="ECO:0000256" key="4">
    <source>
        <dbReference type="ARBA" id="ARBA00022833"/>
    </source>
</evidence>
<evidence type="ECO:0000256" key="2">
    <source>
        <dbReference type="ARBA" id="ARBA00022723"/>
    </source>
</evidence>
<evidence type="ECO:0000259" key="6">
    <source>
        <dbReference type="Pfam" id="PF24827"/>
    </source>
</evidence>
<organism evidence="7 8">
    <name type="scientific">Alteromonas lipolytica</name>
    <dbReference type="NCBI Taxonomy" id="1856405"/>
    <lineage>
        <taxon>Bacteria</taxon>
        <taxon>Pseudomonadati</taxon>
        <taxon>Pseudomonadota</taxon>
        <taxon>Gammaproteobacteria</taxon>
        <taxon>Alteromonadales</taxon>
        <taxon>Alteromonadaceae</taxon>
        <taxon>Alteromonas/Salinimonas group</taxon>
        <taxon>Alteromonas</taxon>
    </lineage>
</organism>
<sequence length="347" mass="37361">MSIFSRPIGMALLLMLASSFNTVATEKKAVELLGSSVPVGSKLSYIATEGDIELPVTVINGAAVGPVLLLAAGTHGDEFPSMFALQQLAKEINPAELQGTVLIVHLANLDGFHGRMLALNPKDNKNLNREFPGSKSGTATERLAELLTREFISRADYFIDMHSGSANQKLLNHVYSPFVGNAKLDALTFEFAKASGMQHIIMYGDRPRDPANSISFPNTAMTRGKPGLTTEIGHLGWRDEASIDYALNVARNALYFLGMLPGKVMLNQQAVVYDEVSYVDAEFTGFFTPLVTTGDKVVKGQALGQVTDYFGNLVQTITSPVKGNVLMINETPPIKKGESPVAVGLVN</sequence>
<accession>A0A1E8FCH2</accession>
<evidence type="ECO:0000313" key="7">
    <source>
        <dbReference type="EMBL" id="OFI33605.1"/>
    </source>
</evidence>
<reference evidence="7 8" key="1">
    <citation type="submission" date="2016-09" db="EMBL/GenBank/DDBJ databases">
        <title>Alteromonas lipolytica, a new species isolated from sea water.</title>
        <authorList>
            <person name="Wu Y.-H."/>
            <person name="Cheng H."/>
            <person name="Xu X.-W."/>
        </authorList>
    </citation>
    <scope>NUCLEOTIDE SEQUENCE [LARGE SCALE GENOMIC DNA]</scope>
    <source>
        <strain evidence="7 8">JW12</strain>
    </source>
</reference>
<dbReference type="GO" id="GO:0016811">
    <property type="term" value="F:hydrolase activity, acting on carbon-nitrogen (but not peptide) bonds, in linear amides"/>
    <property type="evidence" value="ECO:0007669"/>
    <property type="project" value="InterPro"/>
</dbReference>
<gene>
    <name evidence="7" type="ORF">BFC17_03500</name>
</gene>
<keyword evidence="3" id="KW-0378">Hydrolase</keyword>
<evidence type="ECO:0000313" key="8">
    <source>
        <dbReference type="Proteomes" id="UP000176037"/>
    </source>
</evidence>
<dbReference type="PIRSF" id="PIRSF039012">
    <property type="entry name" value="ASP"/>
    <property type="match status" value="1"/>
</dbReference>
<evidence type="ECO:0000256" key="1">
    <source>
        <dbReference type="ARBA" id="ARBA00001947"/>
    </source>
</evidence>
<feature type="chain" id="PRO_5009214116" evidence="5">
    <location>
        <begin position="25"/>
        <end position="347"/>
    </location>
</feature>
<protein>
    <submittedName>
        <fullName evidence="7">Succinylglutamate desuccinylase</fullName>
    </submittedName>
</protein>
<dbReference type="PANTHER" id="PTHR37326:SF1">
    <property type="entry name" value="BLL3975 PROTEIN"/>
    <property type="match status" value="1"/>
</dbReference>